<dbReference type="InterPro" id="IPR024213">
    <property type="entry name" value="DUF3822"/>
</dbReference>
<evidence type="ECO:0000313" key="1">
    <source>
        <dbReference type="EMBL" id="PQB08598.1"/>
    </source>
</evidence>
<dbReference type="EMBL" id="MQUA01000013">
    <property type="protein sequence ID" value="PQB08598.1"/>
    <property type="molecule type" value="Genomic_DNA"/>
</dbReference>
<sequence length="272" mass="32212">MQKKISKISLKKTKDIALSIQFSLDGFSFCVTDTETKEKIYFTEYQFEETLNSPEELLEKIEYIFKNNTNLQREYTSVLVIHKNNLATLVPSKYFDQNSLASYLNFNIKTLNTDFIAFDEINSMDAKNVYVPYININNYLFQNFGEFEYRHHHTILIEKLLMLDRSNEKTMFINVSKNSFDIVVIENKKIVFSNSFLYQTKEDFIYYVLFTAEQIQLNTAIFKLYFIGEIKVESEIYKIAYKYIKNIFFLESQNSIFKDLEAPNHSNFILLG</sequence>
<dbReference type="Proteomes" id="UP000239522">
    <property type="component" value="Unassembled WGS sequence"/>
</dbReference>
<reference evidence="1 2" key="1">
    <citation type="submission" date="2016-11" db="EMBL/GenBank/DDBJ databases">
        <title>Trade-off between light-utilization and light-protection in marine flavobacteria.</title>
        <authorList>
            <person name="Kumagai Y."/>
        </authorList>
    </citation>
    <scope>NUCLEOTIDE SEQUENCE [LARGE SCALE GENOMIC DNA]</scope>
    <source>
        <strain evidence="1 2">ATCC 700397</strain>
    </source>
</reference>
<gene>
    <name evidence="1" type="ORF">BST83_04325</name>
</gene>
<evidence type="ECO:0008006" key="3">
    <source>
        <dbReference type="Google" id="ProtNLM"/>
    </source>
</evidence>
<dbReference type="AlphaFoldDB" id="A0A2S7L1J4"/>
<organism evidence="1 2">
    <name type="scientific">Polaribacter filamentus</name>
    <dbReference type="NCBI Taxonomy" id="53483"/>
    <lineage>
        <taxon>Bacteria</taxon>
        <taxon>Pseudomonadati</taxon>
        <taxon>Bacteroidota</taxon>
        <taxon>Flavobacteriia</taxon>
        <taxon>Flavobacteriales</taxon>
        <taxon>Flavobacteriaceae</taxon>
    </lineage>
</organism>
<dbReference type="Pfam" id="PF12864">
    <property type="entry name" value="DUF3822"/>
    <property type="match status" value="1"/>
</dbReference>
<dbReference type="RefSeq" id="WP_240614643.1">
    <property type="nucleotide sequence ID" value="NZ_MQUA01000013.1"/>
</dbReference>
<comment type="caution">
    <text evidence="1">The sequence shown here is derived from an EMBL/GenBank/DDBJ whole genome shotgun (WGS) entry which is preliminary data.</text>
</comment>
<proteinExistence type="predicted"/>
<dbReference type="Gene3D" id="3.30.420.260">
    <property type="match status" value="1"/>
</dbReference>
<protein>
    <recommendedName>
        <fullName evidence="3">DUF3822 domain-containing protein</fullName>
    </recommendedName>
</protein>
<keyword evidence="2" id="KW-1185">Reference proteome</keyword>
<accession>A0A2S7L1J4</accession>
<dbReference type="CDD" id="cd24013">
    <property type="entry name" value="ASKHA_ATPase_BT3980-like"/>
    <property type="match status" value="1"/>
</dbReference>
<evidence type="ECO:0000313" key="2">
    <source>
        <dbReference type="Proteomes" id="UP000239522"/>
    </source>
</evidence>
<dbReference type="Gene3D" id="3.30.420.250">
    <property type="match status" value="1"/>
</dbReference>
<name>A0A2S7L1J4_9FLAO</name>